<dbReference type="AlphaFoldDB" id="A0A6M3KGY3"/>
<dbReference type="EMBL" id="MT142451">
    <property type="protein sequence ID" value="QJA81216.1"/>
    <property type="molecule type" value="Genomic_DNA"/>
</dbReference>
<sequence length="66" mass="7824">MTWDICVVFVNLMKKESVEEYIARGGKIKIIPNKPEFYSQTSRYHFRDLQDMAEIEPQTRRKSIAS</sequence>
<reference evidence="1" key="1">
    <citation type="submission" date="2020-03" db="EMBL/GenBank/DDBJ databases">
        <title>The deep terrestrial virosphere.</title>
        <authorList>
            <person name="Holmfeldt K."/>
            <person name="Nilsson E."/>
            <person name="Simone D."/>
            <person name="Lopez-Fernandez M."/>
            <person name="Wu X."/>
            <person name="de Brujin I."/>
            <person name="Lundin D."/>
            <person name="Andersson A."/>
            <person name="Bertilsson S."/>
            <person name="Dopson M."/>
        </authorList>
    </citation>
    <scope>NUCLEOTIDE SEQUENCE</scope>
    <source>
        <strain evidence="1">MM415A00570</strain>
    </source>
</reference>
<name>A0A6M3KGY3_9ZZZZ</name>
<gene>
    <name evidence="1" type="ORF">MM415A00570_0027</name>
</gene>
<protein>
    <submittedName>
        <fullName evidence="1">Uncharacterized protein</fullName>
    </submittedName>
</protein>
<accession>A0A6M3KGY3</accession>
<organism evidence="1">
    <name type="scientific">viral metagenome</name>
    <dbReference type="NCBI Taxonomy" id="1070528"/>
    <lineage>
        <taxon>unclassified sequences</taxon>
        <taxon>metagenomes</taxon>
        <taxon>organismal metagenomes</taxon>
    </lineage>
</organism>
<proteinExistence type="predicted"/>
<evidence type="ECO:0000313" key="1">
    <source>
        <dbReference type="EMBL" id="QJA81216.1"/>
    </source>
</evidence>